<dbReference type="Proteomes" id="UP000238296">
    <property type="component" value="Unassembled WGS sequence"/>
</dbReference>
<gene>
    <name evidence="2" type="ORF">C1Y40_05578</name>
</gene>
<comment type="caution">
    <text evidence="2">The sequence shown here is derived from an EMBL/GenBank/DDBJ whole genome shotgun (WGS) entry which is preliminary data.</text>
</comment>
<accession>A0A2S8BC81</accession>
<sequence length="88" mass="8787">MASTTRTDPGCTAALATTGSPPSSLATALAPKSSALSAWTWLPVTWPESLLPTVPALNPLAVNTFDTAAASPLMSVSLSTLAVVFSGA</sequence>
<evidence type="ECO:0000313" key="3">
    <source>
        <dbReference type="Proteomes" id="UP000238296"/>
    </source>
</evidence>
<dbReference type="AlphaFoldDB" id="A0A2S8BC81"/>
<reference evidence="2 3" key="1">
    <citation type="journal article" date="2017" name="Int. J. Syst. Evol. Microbiol.">
        <title>Mycobacterium talmoniae sp. nov., a slowly growing mycobacterium isolated from human respiratory samples.</title>
        <authorList>
            <person name="Davidson R.M."/>
            <person name="DeGroote M.A."/>
            <person name="Marola J.L."/>
            <person name="Buss S."/>
            <person name="Jones V."/>
            <person name="McNeil M.R."/>
            <person name="Freifeld A.G."/>
            <person name="Elaine Epperson L."/>
            <person name="Hasan N.A."/>
            <person name="Jackson M."/>
            <person name="Iwen P.C."/>
            <person name="Salfinger M."/>
            <person name="Strong M."/>
        </authorList>
    </citation>
    <scope>NUCLEOTIDE SEQUENCE [LARGE SCALE GENOMIC DNA]</scope>
    <source>
        <strain evidence="2 3">ATCC BAA-2683</strain>
    </source>
</reference>
<proteinExistence type="predicted"/>
<organism evidence="2 3">
    <name type="scientific">Mycobacterium talmoniae</name>
    <dbReference type="NCBI Taxonomy" id="1858794"/>
    <lineage>
        <taxon>Bacteria</taxon>
        <taxon>Bacillati</taxon>
        <taxon>Actinomycetota</taxon>
        <taxon>Actinomycetes</taxon>
        <taxon>Mycobacteriales</taxon>
        <taxon>Mycobacteriaceae</taxon>
        <taxon>Mycobacterium</taxon>
    </lineage>
</organism>
<protein>
    <submittedName>
        <fullName evidence="2">Uncharacterized protein</fullName>
    </submittedName>
</protein>
<name>A0A2S8BC81_9MYCO</name>
<evidence type="ECO:0000256" key="1">
    <source>
        <dbReference type="SAM" id="MobiDB-lite"/>
    </source>
</evidence>
<feature type="region of interest" description="Disordered" evidence="1">
    <location>
        <begin position="1"/>
        <end position="23"/>
    </location>
</feature>
<evidence type="ECO:0000313" key="2">
    <source>
        <dbReference type="EMBL" id="PQM44264.1"/>
    </source>
</evidence>
<dbReference type="EMBL" id="PPEA01000877">
    <property type="protein sequence ID" value="PQM44264.1"/>
    <property type="molecule type" value="Genomic_DNA"/>
</dbReference>